<sequence length="287" mass="32493">MPIDAPRPGTARVRSDAARRTPRLRPPNRRSACPHFLWSSLWTSRASAAQPIDPATFFPATLAKRQRDRRARIVERLRARAHSGADAGAAVGSRRRDWLVHTFCGQACGHLAHSIRKPLIRRYKHRRINQAARGNAGDETALQAPTAARRGARFSRSSRVAASAHRRFSACFQPRRSRRLFHNFCWQACGQAEHWAFNPLIRRPFPERVKQAATHANRAVGRRMISRCHALSPACRATSTSAHPVSRIRHPVSGIRRRYIGHRARMAFSTTFVGKLVDILSIRRPTR</sequence>
<dbReference type="EMBL" id="JQIM01000009">
    <property type="protein sequence ID" value="KGX11345.1"/>
    <property type="molecule type" value="Genomic_DNA"/>
</dbReference>
<name>A0AA40MGB1_BURPE</name>
<evidence type="ECO:0000313" key="2">
    <source>
        <dbReference type="EMBL" id="KGX11345.1"/>
    </source>
</evidence>
<feature type="region of interest" description="Disordered" evidence="1">
    <location>
        <begin position="132"/>
        <end position="155"/>
    </location>
</feature>
<proteinExistence type="predicted"/>
<dbReference type="Proteomes" id="UP000030475">
    <property type="component" value="Unassembled WGS sequence"/>
</dbReference>
<evidence type="ECO:0000256" key="1">
    <source>
        <dbReference type="SAM" id="MobiDB-lite"/>
    </source>
</evidence>
<organism evidence="2 3">
    <name type="scientific">Burkholderia pseudomallei</name>
    <name type="common">Pseudomonas pseudomallei</name>
    <dbReference type="NCBI Taxonomy" id="28450"/>
    <lineage>
        <taxon>Bacteria</taxon>
        <taxon>Pseudomonadati</taxon>
        <taxon>Pseudomonadota</taxon>
        <taxon>Betaproteobacteria</taxon>
        <taxon>Burkholderiales</taxon>
        <taxon>Burkholderiaceae</taxon>
        <taxon>Burkholderia</taxon>
        <taxon>pseudomallei group</taxon>
    </lineage>
</organism>
<evidence type="ECO:0000313" key="3">
    <source>
        <dbReference type="Proteomes" id="UP000030475"/>
    </source>
</evidence>
<protein>
    <submittedName>
        <fullName evidence="2">Uncharacterized protein</fullName>
    </submittedName>
</protein>
<gene>
    <name evidence="2" type="ORF">Y036_4414</name>
</gene>
<accession>A0AA40MGB1</accession>
<dbReference type="AlphaFoldDB" id="A0AA40MGB1"/>
<comment type="caution">
    <text evidence="2">The sequence shown here is derived from an EMBL/GenBank/DDBJ whole genome shotgun (WGS) entry which is preliminary data.</text>
</comment>
<reference evidence="2 3" key="1">
    <citation type="submission" date="2014-08" db="EMBL/GenBank/DDBJ databases">
        <authorList>
            <person name="Bunnell A."/>
            <person name="Chain P.S."/>
            <person name="Chertkov O."/>
            <person name="Currie B.J."/>
            <person name="Daligault H.E."/>
            <person name="Davenport K.W."/>
            <person name="Davis C."/>
            <person name="Gleasner C.D."/>
            <person name="Johnson S.L."/>
            <person name="Kaestli M."/>
            <person name="Koren S."/>
            <person name="Kunde Y.A."/>
            <person name="Mayo M."/>
            <person name="McMurry K.K."/>
            <person name="Price E.P."/>
            <person name="Reitenga K.G."/>
            <person name="Robison R."/>
            <person name="Rosovitz M.J."/>
            <person name="Sarovich D.S."/>
            <person name="Teshima H."/>
        </authorList>
    </citation>
    <scope>NUCLEOTIDE SEQUENCE [LARGE SCALE GENOMIC DNA]</scope>
    <source>
        <strain evidence="2 3">MSHR44</strain>
    </source>
</reference>
<feature type="region of interest" description="Disordered" evidence="1">
    <location>
        <begin position="1"/>
        <end position="29"/>
    </location>
</feature>